<dbReference type="RefSeq" id="WP_171721105.1">
    <property type="nucleotide sequence ID" value="NZ_WHOB01000098.1"/>
</dbReference>
<evidence type="ECO:0000313" key="2">
    <source>
        <dbReference type="Proteomes" id="UP000596857"/>
    </source>
</evidence>
<proteinExistence type="predicted"/>
<protein>
    <recommendedName>
        <fullName evidence="3">TnsA endonuclease N-terminal domain-containing protein</fullName>
    </recommendedName>
</protein>
<evidence type="ECO:0008006" key="3">
    <source>
        <dbReference type="Google" id="ProtNLM"/>
    </source>
</evidence>
<keyword evidence="2" id="KW-1185">Reference proteome</keyword>
<gene>
    <name evidence="1" type="ORF">GC101_35395</name>
</gene>
<reference evidence="1 2" key="1">
    <citation type="submission" date="2019-10" db="EMBL/GenBank/DDBJ databases">
        <title>Description of Paenibacillus terricola sp. nov.</title>
        <authorList>
            <person name="Carlier A."/>
            <person name="Qi S."/>
        </authorList>
    </citation>
    <scope>NUCLEOTIDE SEQUENCE [LARGE SCALE GENOMIC DNA]</scope>
    <source>
        <strain evidence="1 2">LMG 31459</strain>
    </source>
</reference>
<dbReference type="EMBL" id="WHOB01000098">
    <property type="protein sequence ID" value="NOU84137.1"/>
    <property type="molecule type" value="Genomic_DNA"/>
</dbReference>
<evidence type="ECO:0000313" key="1">
    <source>
        <dbReference type="EMBL" id="NOU84137.1"/>
    </source>
</evidence>
<sequence length="255" mass="30229">MDWTHKDWTLEDQLYSPKRRIDNKISWQRPHIIGSIISAKMDNRDVEYHSLNEQLFYYLLELDPEVIRYYVQPVEIAIKHLDSEGQEKSWMHVPDTLVFRQKQIPLLVQIKETPEEQSKTFLRCNRACSLHAERIEWKYQVIYPKTLPEKVLINLKFLSQFRKSRKYYEQWIDQVMIKASYLEGVSIIELALSFSGITDFRIILPIIYHLIAKGKLGIDILEKVSEQSKFSAVNVMNPFELAFRPGGYLDEVTQF</sequence>
<comment type="caution">
    <text evidence="1">The sequence shown here is derived from an EMBL/GenBank/DDBJ whole genome shotgun (WGS) entry which is preliminary data.</text>
</comment>
<organism evidence="1 2">
    <name type="scientific">Paenibacillus phytohabitans</name>
    <dbReference type="NCBI Taxonomy" id="2654978"/>
    <lineage>
        <taxon>Bacteria</taxon>
        <taxon>Bacillati</taxon>
        <taxon>Bacillota</taxon>
        <taxon>Bacilli</taxon>
        <taxon>Bacillales</taxon>
        <taxon>Paenibacillaceae</taxon>
        <taxon>Paenibacillus</taxon>
    </lineage>
</organism>
<accession>A0ABX1YSQ7</accession>
<dbReference type="Proteomes" id="UP000596857">
    <property type="component" value="Unassembled WGS sequence"/>
</dbReference>
<name>A0ABX1YSQ7_9BACL</name>